<reference evidence="9 10" key="1">
    <citation type="submission" date="2018-01" db="EMBL/GenBank/DDBJ databases">
        <title>Species boundaries and ecological features among Paraburkholderia terrae DSMZ17804T, P. hospita DSMZ17164T and P. caribensis DSMZ13236T.</title>
        <authorList>
            <person name="Pratama A.A."/>
        </authorList>
    </citation>
    <scope>NUCLEOTIDE SEQUENCE [LARGE SCALE GENOMIC DNA]</scope>
    <source>
        <strain evidence="9 10">DSM 17804</strain>
    </source>
</reference>
<evidence type="ECO:0000256" key="3">
    <source>
        <dbReference type="SAM" id="Coils"/>
    </source>
</evidence>
<dbReference type="AlphaFoldDB" id="A0A2I8EZH9"/>
<dbReference type="OrthoDB" id="9783047at2"/>
<sequence>MNDRLNESEVGVIAPGKSATPGSRRWIVRVVAIAILAGAVATAYRLHGSHSAPASAPPPTAVAVSAPLQRDLEGRIGFLGQFSAVNRVELRAQVGGTLTQIHFKDGDIVHKGDLLFEIDPEPYEIKLSEATAALASANARLALATRELARAQELQRADAGTVQNVDQKVAEQHAAEAAVENGKALVRDAKFDLDRCRISAPFTGRIGTHLVSTGNLIAGSRAATSPTTLLATIVSLDPIYLDFDMSENDYLAFQRAREKEKGALPNSVKISLGDEKDFNRQGTLNFVDNALDRSSGTIHARAIVPNSDLFLTPGGFARVRLTVSAPQPTLLVPDAAVLADQSQHMVYVLGPDDVATPRQVEVGELRGGLRVIRSGLAATDKVIIDGIPSIRPGAKVSPHAGSVQFVSEQAEVGAKS</sequence>
<dbReference type="Gene3D" id="2.40.30.170">
    <property type="match status" value="1"/>
</dbReference>
<dbReference type="InterPro" id="IPR058627">
    <property type="entry name" value="MdtA-like_C"/>
</dbReference>
<dbReference type="KEGG" id="pter:C2L65_36150"/>
<dbReference type="PANTHER" id="PTHR30158">
    <property type="entry name" value="ACRA/E-RELATED COMPONENT OF DRUG EFFLUX TRANSPORTER"/>
    <property type="match status" value="1"/>
</dbReference>
<dbReference type="Pfam" id="PF25876">
    <property type="entry name" value="HH_MFP_RND"/>
    <property type="match status" value="1"/>
</dbReference>
<evidence type="ECO:0000313" key="9">
    <source>
        <dbReference type="EMBL" id="AUT65025.1"/>
    </source>
</evidence>
<keyword evidence="3" id="KW-0175">Coiled coil</keyword>
<dbReference type="RefSeq" id="WP_042304928.1">
    <property type="nucleotide sequence ID" value="NZ_CP026113.1"/>
</dbReference>
<dbReference type="InterPro" id="IPR058624">
    <property type="entry name" value="MdtA-like_HH"/>
</dbReference>
<dbReference type="EMBL" id="CP026113">
    <property type="protein sequence ID" value="AUT65025.1"/>
    <property type="molecule type" value="Genomic_DNA"/>
</dbReference>
<evidence type="ECO:0000313" key="10">
    <source>
        <dbReference type="Proteomes" id="UP000243502"/>
    </source>
</evidence>
<evidence type="ECO:0000259" key="7">
    <source>
        <dbReference type="Pfam" id="PF25944"/>
    </source>
</evidence>
<evidence type="ECO:0000256" key="2">
    <source>
        <dbReference type="ARBA" id="ARBA00009477"/>
    </source>
</evidence>
<dbReference type="GO" id="GO:0005886">
    <property type="term" value="C:plasma membrane"/>
    <property type="evidence" value="ECO:0007669"/>
    <property type="project" value="TreeGrafter"/>
</dbReference>
<comment type="similarity">
    <text evidence="2">Belongs to the membrane fusion protein (MFP) (TC 8.A.1) family.</text>
</comment>
<dbReference type="SUPFAM" id="SSF111369">
    <property type="entry name" value="HlyD-like secretion proteins"/>
    <property type="match status" value="1"/>
</dbReference>
<feature type="coiled-coil region" evidence="3">
    <location>
        <begin position="127"/>
        <end position="154"/>
    </location>
</feature>
<dbReference type="PANTHER" id="PTHR30158:SF24">
    <property type="entry name" value="HLYD FAMILY SECRETION PROTEIN"/>
    <property type="match status" value="1"/>
</dbReference>
<feature type="domain" description="Multidrug resistance protein MdtA-like barrel-sandwich hybrid" evidence="6">
    <location>
        <begin position="86"/>
        <end position="222"/>
    </location>
</feature>
<dbReference type="Gene3D" id="2.40.50.100">
    <property type="match status" value="1"/>
</dbReference>
<evidence type="ECO:0000256" key="1">
    <source>
        <dbReference type="ARBA" id="ARBA00004196"/>
    </source>
</evidence>
<evidence type="ECO:0000259" key="5">
    <source>
        <dbReference type="Pfam" id="PF25876"/>
    </source>
</evidence>
<comment type="subcellular location">
    <subcellularLocation>
        <location evidence="1">Cell envelope</location>
    </subcellularLocation>
</comment>
<feature type="domain" description="Multidrug resistance protein MdtA-like beta-barrel" evidence="7">
    <location>
        <begin position="238"/>
        <end position="323"/>
    </location>
</feature>
<keyword evidence="4" id="KW-0812">Transmembrane</keyword>
<accession>A0A2I8EZH9</accession>
<evidence type="ECO:0000256" key="4">
    <source>
        <dbReference type="SAM" id="Phobius"/>
    </source>
</evidence>
<dbReference type="InterPro" id="IPR058625">
    <property type="entry name" value="MdtA-like_BSH"/>
</dbReference>
<dbReference type="GO" id="GO:0030313">
    <property type="term" value="C:cell envelope"/>
    <property type="evidence" value="ECO:0007669"/>
    <property type="project" value="UniProtKB-SubCell"/>
</dbReference>
<evidence type="ECO:0000259" key="8">
    <source>
        <dbReference type="Pfam" id="PF25967"/>
    </source>
</evidence>
<dbReference type="NCBIfam" id="TIGR01730">
    <property type="entry name" value="RND_mfp"/>
    <property type="match status" value="1"/>
</dbReference>
<dbReference type="GO" id="GO:0046677">
    <property type="term" value="P:response to antibiotic"/>
    <property type="evidence" value="ECO:0007669"/>
    <property type="project" value="TreeGrafter"/>
</dbReference>
<dbReference type="Pfam" id="PF25944">
    <property type="entry name" value="Beta-barrel_RND"/>
    <property type="match status" value="1"/>
</dbReference>
<evidence type="ECO:0000259" key="6">
    <source>
        <dbReference type="Pfam" id="PF25917"/>
    </source>
</evidence>
<dbReference type="Gene3D" id="2.40.420.20">
    <property type="match status" value="1"/>
</dbReference>
<dbReference type="GO" id="GO:0022857">
    <property type="term" value="F:transmembrane transporter activity"/>
    <property type="evidence" value="ECO:0007669"/>
    <property type="project" value="InterPro"/>
</dbReference>
<dbReference type="InterPro" id="IPR058626">
    <property type="entry name" value="MdtA-like_b-barrel"/>
</dbReference>
<dbReference type="Gene3D" id="1.10.287.470">
    <property type="entry name" value="Helix hairpin bin"/>
    <property type="match status" value="1"/>
</dbReference>
<feature type="domain" description="Multidrug resistance protein MdtA-like C-terminal permuted SH3" evidence="8">
    <location>
        <begin position="330"/>
        <end position="387"/>
    </location>
</feature>
<feature type="domain" description="Multidrug resistance protein MdtA-like alpha-helical hairpin" evidence="5">
    <location>
        <begin position="127"/>
        <end position="194"/>
    </location>
</feature>
<dbReference type="Pfam" id="PF25967">
    <property type="entry name" value="RND-MFP_C"/>
    <property type="match status" value="1"/>
</dbReference>
<name>A0A2I8EZH9_9BURK</name>
<protein>
    <submittedName>
        <fullName evidence="9">MexE family multidrug efflux RND transporter periplasmic adaptor subunit</fullName>
    </submittedName>
</protein>
<dbReference type="InterPro" id="IPR006143">
    <property type="entry name" value="RND_pump_MFP"/>
</dbReference>
<keyword evidence="4" id="KW-1133">Transmembrane helix</keyword>
<dbReference type="Pfam" id="PF25917">
    <property type="entry name" value="BSH_RND"/>
    <property type="match status" value="1"/>
</dbReference>
<gene>
    <name evidence="9" type="ORF">C2L65_36150</name>
</gene>
<keyword evidence="4" id="KW-0472">Membrane</keyword>
<dbReference type="Proteomes" id="UP000243502">
    <property type="component" value="Chromosome 3"/>
</dbReference>
<feature type="transmembrane region" description="Helical" evidence="4">
    <location>
        <begin position="26"/>
        <end position="46"/>
    </location>
</feature>
<proteinExistence type="inferred from homology"/>
<organism evidence="9 10">
    <name type="scientific">Paraburkholderia terrae</name>
    <dbReference type="NCBI Taxonomy" id="311230"/>
    <lineage>
        <taxon>Bacteria</taxon>
        <taxon>Pseudomonadati</taxon>
        <taxon>Pseudomonadota</taxon>
        <taxon>Betaproteobacteria</taxon>
        <taxon>Burkholderiales</taxon>
        <taxon>Burkholderiaceae</taxon>
        <taxon>Paraburkholderia</taxon>
    </lineage>
</organism>